<feature type="domain" description="Terminase large subunit-like endonuclease" evidence="2">
    <location>
        <begin position="276"/>
        <end position="550"/>
    </location>
</feature>
<dbReference type="Pfam" id="PF20441">
    <property type="entry name" value="TerL_nuclease"/>
    <property type="match status" value="1"/>
</dbReference>
<sequence>MYFEKGGIATNYIEQYNDEIQSGRIPACKKLIAVYQHVVNNMHNPDLPYEYNDKLARRAVDFIEQFCYIPKHSPRTLMKLELWQRAFISCIFGFVRKDNGARQYQEAVLYVGRKNAKSCLAAAIAVYVLLSDNEPTAEAYCAATTRQQAQILWKYACELVKSSPDLRGYFKKKVNSLEIPSLDASFVPLSKDSGSLDGLSPSLILIDELHAIKDVNMYEVLRGGTYSRRQPLTIICSTGGYIEPNSIFDQKYAEYQQIIDGYKSGEYVDETTLPILYELDDKSEMNDEKAWLKANPNLGVSKSIEILRQEVNRASLSDRAWADLACKQFNVRQSSREAFFQPNDVIQCKCEKLDYASLDGCSYICGIDLGTTTDLTCATAIVKQPGDDVLKVLQMYWIPESTIEEHEEQDKAPYSTWISNGYMRTVEGSIIDTDVVLAWFREIEQKHGLYMYKCGYDQYHATYLAKTLRESYGNDMIEAVGQTFKALSAPMYASRAMFKDKKILFDNPVFTWNLLNTQVQYDQSGNVKPFKNRNLHVRIDGYSSFLSAFAVYQSVKDDLA</sequence>
<dbReference type="InterPro" id="IPR046462">
    <property type="entry name" value="TerL_nuclease"/>
</dbReference>
<dbReference type="Gene3D" id="3.40.50.300">
    <property type="entry name" value="P-loop containing nucleotide triphosphate hydrolases"/>
    <property type="match status" value="1"/>
</dbReference>
<dbReference type="PATRIC" id="fig|927704.6.peg.3537"/>
<dbReference type="EMBL" id="AP012301">
    <property type="protein sequence ID" value="BAL85194.1"/>
    <property type="molecule type" value="Genomic_DNA"/>
</dbReference>
<dbReference type="Proteomes" id="UP000007887">
    <property type="component" value="Plasmid pSRC5"/>
</dbReference>
<evidence type="ECO:0000259" key="2">
    <source>
        <dbReference type="Pfam" id="PF20441"/>
    </source>
</evidence>
<dbReference type="RefSeq" id="WP_014426212.1">
    <property type="nucleotide sequence ID" value="NC_017074.1"/>
</dbReference>
<dbReference type="PANTHER" id="PTHR41287:SF1">
    <property type="entry name" value="PROTEIN YMFN"/>
    <property type="match status" value="1"/>
</dbReference>
<dbReference type="InterPro" id="IPR005021">
    <property type="entry name" value="Terminase_largesu-like"/>
</dbReference>
<geneLocation type="plasmid" evidence="3 4">
    <name>pSRC5</name>
</geneLocation>
<name>I0GWQ7_SELRL</name>
<feature type="domain" description="Terminase large subunit-like ATPase" evidence="1">
    <location>
        <begin position="83"/>
        <end position="253"/>
    </location>
</feature>
<dbReference type="PANTHER" id="PTHR41287">
    <property type="match status" value="1"/>
</dbReference>
<dbReference type="Pfam" id="PF03354">
    <property type="entry name" value="TerL_ATPase"/>
    <property type="match status" value="1"/>
</dbReference>
<dbReference type="KEGG" id="sri:SELR_pSRC500200"/>
<dbReference type="OrthoDB" id="9760250at2"/>
<dbReference type="InterPro" id="IPR027417">
    <property type="entry name" value="P-loop_NTPase"/>
</dbReference>
<dbReference type="GO" id="GO:0004519">
    <property type="term" value="F:endonuclease activity"/>
    <property type="evidence" value="ECO:0007669"/>
    <property type="project" value="InterPro"/>
</dbReference>
<accession>I0GWQ7</accession>
<gene>
    <name evidence="3" type="ordered locus">SELR_pSRC500200</name>
</gene>
<reference evidence="3 4" key="1">
    <citation type="submission" date="2011-10" db="EMBL/GenBank/DDBJ databases">
        <title>Whole genome sequence of Selenomonas ruminantium subsp. lactilytica TAM6421.</title>
        <authorList>
            <person name="Oguchi A."/>
            <person name="Ankai A."/>
            <person name="Kaneko J."/>
            <person name="Yamada-Narita S."/>
            <person name="Fukui S."/>
            <person name="Takahashi M."/>
            <person name="Onodera T."/>
            <person name="Kojima S."/>
            <person name="Fushimi T."/>
            <person name="Abe N."/>
            <person name="Kamio Y."/>
            <person name="Yamazaki S."/>
            <person name="Fujita N."/>
        </authorList>
    </citation>
    <scope>NUCLEOTIDE SEQUENCE [LARGE SCALE GENOMIC DNA]</scope>
    <source>
        <strain evidence="4">NBRC 103574 / TAM6421</strain>
        <plasmid evidence="3 4">pSRC5</plasmid>
    </source>
</reference>
<dbReference type="HOGENOM" id="CLU_026632_6_1_9"/>
<proteinExistence type="predicted"/>
<dbReference type="InterPro" id="IPR046461">
    <property type="entry name" value="TerL_ATPase"/>
</dbReference>
<organism evidence="3 4">
    <name type="scientific">Selenomonas ruminantium subsp. lactilytica (strain NBRC 103574 / TAM6421)</name>
    <dbReference type="NCBI Taxonomy" id="927704"/>
    <lineage>
        <taxon>Bacteria</taxon>
        <taxon>Bacillati</taxon>
        <taxon>Bacillota</taxon>
        <taxon>Negativicutes</taxon>
        <taxon>Selenomonadales</taxon>
        <taxon>Selenomonadaceae</taxon>
        <taxon>Selenomonas</taxon>
    </lineage>
</organism>
<evidence type="ECO:0000313" key="4">
    <source>
        <dbReference type="Proteomes" id="UP000007887"/>
    </source>
</evidence>
<evidence type="ECO:0000259" key="1">
    <source>
        <dbReference type="Pfam" id="PF03354"/>
    </source>
</evidence>
<dbReference type="AlphaFoldDB" id="I0GWQ7"/>
<evidence type="ECO:0000313" key="3">
    <source>
        <dbReference type="EMBL" id="BAL85194.1"/>
    </source>
</evidence>
<keyword evidence="3" id="KW-0614">Plasmid</keyword>
<protein>
    <submittedName>
        <fullName evidence="3">Putative phage terminase large subunit</fullName>
    </submittedName>
</protein>